<protein>
    <submittedName>
        <fullName evidence="4">Aldehyde oxidase</fullName>
    </submittedName>
</protein>
<dbReference type="Gene3D" id="3.30.365.10">
    <property type="entry name" value="Aldehyde oxidase/xanthine dehydrogenase, molybdopterin binding domain"/>
    <property type="match status" value="4"/>
</dbReference>
<dbReference type="PANTHER" id="PTHR11908:SF132">
    <property type="entry name" value="ALDEHYDE OXIDASE 1-RELATED"/>
    <property type="match status" value="1"/>
</dbReference>
<dbReference type="RefSeq" id="WP_176239378.1">
    <property type="nucleotide sequence ID" value="NZ_AP024412.1"/>
</dbReference>
<keyword evidence="5" id="KW-1185">Reference proteome</keyword>
<dbReference type="InterPro" id="IPR037165">
    <property type="entry name" value="AldOxase/xan_DH_Mopterin-bd_sf"/>
</dbReference>
<reference evidence="4" key="1">
    <citation type="submission" date="2021-01" db="EMBL/GenBank/DDBJ databases">
        <title>Draft genome sequence of Acholeplasmataceae bacterium strain Mahy22.</title>
        <authorList>
            <person name="Watanabe M."/>
            <person name="Kojima H."/>
            <person name="Fukui M."/>
        </authorList>
    </citation>
    <scope>NUCLEOTIDE SEQUENCE</scope>
    <source>
        <strain evidence="4">Mahy22</strain>
    </source>
</reference>
<dbReference type="Proteomes" id="UP000620133">
    <property type="component" value="Chromosome"/>
</dbReference>
<dbReference type="Pfam" id="PF20256">
    <property type="entry name" value="MoCoBD_2"/>
    <property type="match status" value="1"/>
</dbReference>
<dbReference type="GO" id="GO:0016491">
    <property type="term" value="F:oxidoreductase activity"/>
    <property type="evidence" value="ECO:0007669"/>
    <property type="project" value="UniProtKB-KW"/>
</dbReference>
<keyword evidence="2" id="KW-0560">Oxidoreductase</keyword>
<dbReference type="Pfam" id="PF02738">
    <property type="entry name" value="MoCoBD_1"/>
    <property type="match status" value="1"/>
</dbReference>
<evidence type="ECO:0000256" key="2">
    <source>
        <dbReference type="ARBA" id="ARBA00023002"/>
    </source>
</evidence>
<dbReference type="InterPro" id="IPR046867">
    <property type="entry name" value="AldOxase/xan_DH_MoCoBD2"/>
</dbReference>
<proteinExistence type="predicted"/>
<dbReference type="SUPFAM" id="SSF54665">
    <property type="entry name" value="CO dehydrogenase molybdoprotein N-domain-like"/>
    <property type="match status" value="1"/>
</dbReference>
<evidence type="ECO:0000313" key="5">
    <source>
        <dbReference type="Proteomes" id="UP000620133"/>
    </source>
</evidence>
<evidence type="ECO:0000259" key="3">
    <source>
        <dbReference type="SMART" id="SM01008"/>
    </source>
</evidence>
<dbReference type="PANTHER" id="PTHR11908">
    <property type="entry name" value="XANTHINE DEHYDROGENASE"/>
    <property type="match status" value="1"/>
</dbReference>
<feature type="domain" description="Aldehyde oxidase/xanthine dehydrogenase a/b hammerhead" evidence="3">
    <location>
        <begin position="18"/>
        <end position="130"/>
    </location>
</feature>
<dbReference type="AlphaFoldDB" id="A0A7U9TJV6"/>
<dbReference type="Pfam" id="PF01315">
    <property type="entry name" value="Ald_Xan_dh_C"/>
    <property type="match status" value="1"/>
</dbReference>
<dbReference type="InterPro" id="IPR000674">
    <property type="entry name" value="Ald_Oxase/Xan_DH_a/b"/>
</dbReference>
<name>A0A7U9TJV6_9MOLU</name>
<dbReference type="EMBL" id="AP024412">
    <property type="protein sequence ID" value="BCR36737.1"/>
    <property type="molecule type" value="Genomic_DNA"/>
</dbReference>
<organism evidence="4 5">
    <name type="scientific">Mariniplasma anaerobium</name>
    <dbReference type="NCBI Taxonomy" id="2735436"/>
    <lineage>
        <taxon>Bacteria</taxon>
        <taxon>Bacillati</taxon>
        <taxon>Mycoplasmatota</taxon>
        <taxon>Mollicutes</taxon>
        <taxon>Acholeplasmatales</taxon>
        <taxon>Acholeplasmataceae</taxon>
        <taxon>Mariniplasma</taxon>
    </lineage>
</organism>
<dbReference type="InterPro" id="IPR036856">
    <property type="entry name" value="Ald_Oxase/Xan_DH_a/b_sf"/>
</dbReference>
<accession>A0A7U9TJV6</accession>
<sequence length="773" mass="85081">MKIVNHKTPSIDGKGIMMGRPAYTDDLADPNSLIIKILRSPHAFAKIKKIDVSKAQALNGVELVITHHDVPRTSFTRAGQGYPEPSPHDKFILDEYVRYVGDEVACVAAINDDIATKALKLIKVEYEILEPVLDFEKAFEHKSIIHPEDGIKEMFPIGFLPKKNVAATYEMEVGKAEDVLKDCDVVIEHSFYTQAQAHAMMEPHTANARIDFQNRLVIYTATQTPFHVRRILSQTLDFPLSRIRIIKPRVGGGFGGKQALHGEMFVALVTLRTGKPSKIVYTRKEVFESSYTRHPMRIDIKLGAMKDGTLKAIDCFVLSDTGAYGEHALTVFMVTGAKVLPLYNKVDAVKFAGQVVYTNHVSAGAYRGYGAIQGNFALESAVDMLCAKLDMDPIVFRQKNMIREGETSPIFEIMGEGTEGTAMNMETCKLDYCVKRGLELIDWYKTYPKVEISDTKIRSVGMALAMQGSGIPYIDMGAATIKFNDDGFYNLMVGATDIGQGSDTILAQIAAEELMTTVDKVIVYSSDSDLTPFDTGAYASSTTYVSGNAVLNAAKIMKNMLLKEAAHVLKIDIKDVEFDGITFSSKEEKITLSELGNRLTYNEDQKQLTATGSYVGTKSPPPFMAGFIEIEIDKETFEYEVLNYVSVVDCGMTINPKLAQGQVEGGIVQGLGMAGYEDVKYTDKGKLISNGFLSYTIPTTKTIHKLTTEFADSYEESGPFGAKSVGEIGIDTPPAALANAVYNATGVRITKLPITAEKIYQGMLELKQKENKK</sequence>
<dbReference type="GO" id="GO:0005506">
    <property type="term" value="F:iron ion binding"/>
    <property type="evidence" value="ECO:0007669"/>
    <property type="project" value="InterPro"/>
</dbReference>
<dbReference type="InterPro" id="IPR008274">
    <property type="entry name" value="AldOxase/xan_DH_MoCoBD1"/>
</dbReference>
<keyword evidence="1" id="KW-0500">Molybdenum</keyword>
<dbReference type="Gene3D" id="3.90.1170.50">
    <property type="entry name" value="Aldehyde oxidase/xanthine dehydrogenase, a/b hammerhead"/>
    <property type="match status" value="1"/>
</dbReference>
<evidence type="ECO:0000256" key="1">
    <source>
        <dbReference type="ARBA" id="ARBA00022505"/>
    </source>
</evidence>
<dbReference type="SMART" id="SM01008">
    <property type="entry name" value="Ald_Xan_dh_C"/>
    <property type="match status" value="1"/>
</dbReference>
<dbReference type="InterPro" id="IPR016208">
    <property type="entry name" value="Ald_Oxase/xanthine_DH-like"/>
</dbReference>
<dbReference type="KEGG" id="manr:MPAN_016300"/>
<evidence type="ECO:0000313" key="4">
    <source>
        <dbReference type="EMBL" id="BCR36737.1"/>
    </source>
</evidence>
<dbReference type="SUPFAM" id="SSF56003">
    <property type="entry name" value="Molybdenum cofactor-binding domain"/>
    <property type="match status" value="1"/>
</dbReference>
<gene>
    <name evidence="4" type="primary">xdhA</name>
    <name evidence="4" type="ORF">MPAN_016300</name>
</gene>